<accession>A0A2S0N2G4</accession>
<reference evidence="2 3" key="1">
    <citation type="submission" date="2018-03" db="EMBL/GenBank/DDBJ databases">
        <title>Genome sequencing of Simplicispira sp.</title>
        <authorList>
            <person name="Kim S.-J."/>
            <person name="Heo J."/>
            <person name="Kwon S.-W."/>
        </authorList>
    </citation>
    <scope>NUCLEOTIDE SEQUENCE [LARGE SCALE GENOMIC DNA]</scope>
    <source>
        <strain evidence="2 3">SC1-8</strain>
    </source>
</reference>
<dbReference type="OrthoDB" id="9770043at2"/>
<evidence type="ECO:0000259" key="1">
    <source>
        <dbReference type="PROSITE" id="PS50006"/>
    </source>
</evidence>
<dbReference type="InterPro" id="IPR000253">
    <property type="entry name" value="FHA_dom"/>
</dbReference>
<dbReference type="SUPFAM" id="SSF50952">
    <property type="entry name" value="Soluble quinoprotein glucose dehydrogenase"/>
    <property type="match status" value="1"/>
</dbReference>
<sequence length="388" mass="42284">MALCALLGWNHAASAQPMDGKPVVAVLQPNPVPFSESLLHSLKLPPGFEISVFAQGLGNVRWLQVAANGDVYASRRAQGEVLLLRDTDGDGVADVQTTVARIGRVHGLLLHDNKLFMVSDRALDVAEVQSDGTLSKPRRLLADLPEGGNHPRRTLGMGPDGWLYLSVGSTCNNCLEANPEHATLLRLRPDGSQREIFARGLRNTMGFGWQPKTGQLYGFDHGSDMRGDDQPPEELNAIVQGRHYGWPWCLGARVPDPVQPQDPPGTSKKDFCPGTEAPAATTTAHSAPIGFLFYTGTQFPKDYQGDGFVAMRGSWNRSRPSGYRVLRVRFGADGKPMGMQDFVTGWLLDTQPPTQFGRIAGLAVAQDGSLLIAEDQNGVIYRVRYTDR</sequence>
<dbReference type="EMBL" id="CP027669">
    <property type="protein sequence ID" value="AVO42348.1"/>
    <property type="molecule type" value="Genomic_DNA"/>
</dbReference>
<dbReference type="Proteomes" id="UP000239326">
    <property type="component" value="Chromosome"/>
</dbReference>
<dbReference type="InterPro" id="IPR011042">
    <property type="entry name" value="6-blade_b-propeller_TolB-like"/>
</dbReference>
<organism evidence="2 3">
    <name type="scientific">Simplicispira suum</name>
    <dbReference type="NCBI Taxonomy" id="2109915"/>
    <lineage>
        <taxon>Bacteria</taxon>
        <taxon>Pseudomonadati</taxon>
        <taxon>Pseudomonadota</taxon>
        <taxon>Betaproteobacteria</taxon>
        <taxon>Burkholderiales</taxon>
        <taxon>Comamonadaceae</taxon>
        <taxon>Simplicispira</taxon>
    </lineage>
</organism>
<dbReference type="PANTHER" id="PTHR19328:SF53">
    <property type="entry name" value="MEMBRANE PROTEIN"/>
    <property type="match status" value="1"/>
</dbReference>
<dbReference type="InterPro" id="IPR054539">
    <property type="entry name" value="Beta-prop_PDH"/>
</dbReference>
<dbReference type="PANTHER" id="PTHR19328">
    <property type="entry name" value="HEDGEHOG-INTERACTING PROTEIN"/>
    <property type="match status" value="1"/>
</dbReference>
<keyword evidence="3" id="KW-1185">Reference proteome</keyword>
<feature type="domain" description="FHA" evidence="1">
    <location>
        <begin position="81"/>
        <end position="140"/>
    </location>
</feature>
<dbReference type="KEGG" id="simp:C6571_14545"/>
<dbReference type="Gene3D" id="2.120.10.30">
    <property type="entry name" value="TolB, C-terminal domain"/>
    <property type="match status" value="1"/>
</dbReference>
<dbReference type="InterPro" id="IPR011041">
    <property type="entry name" value="Quinoprot_gluc/sorb_DH_b-prop"/>
</dbReference>
<proteinExistence type="predicted"/>
<dbReference type="PROSITE" id="PS50006">
    <property type="entry name" value="FHA_DOMAIN"/>
    <property type="match status" value="1"/>
</dbReference>
<evidence type="ECO:0000313" key="3">
    <source>
        <dbReference type="Proteomes" id="UP000239326"/>
    </source>
</evidence>
<dbReference type="RefSeq" id="WP_106447325.1">
    <property type="nucleotide sequence ID" value="NZ_CP027669.1"/>
</dbReference>
<dbReference type="Pfam" id="PF22807">
    <property type="entry name" value="TrAA12"/>
    <property type="match status" value="1"/>
</dbReference>
<name>A0A2S0N2G4_9BURK</name>
<evidence type="ECO:0000313" key="2">
    <source>
        <dbReference type="EMBL" id="AVO42348.1"/>
    </source>
</evidence>
<protein>
    <submittedName>
        <fullName evidence="2">Oxidoreductase</fullName>
    </submittedName>
</protein>
<dbReference type="AlphaFoldDB" id="A0A2S0N2G4"/>
<gene>
    <name evidence="2" type="ORF">C6571_14545</name>
</gene>